<dbReference type="RefSeq" id="WP_236345809.1">
    <property type="nucleotide sequence ID" value="NZ_CAKMMF010000037.1"/>
</dbReference>
<proteinExistence type="predicted"/>
<dbReference type="EMBL" id="CAKMMF010000037">
    <property type="protein sequence ID" value="CAH1221899.1"/>
    <property type="molecule type" value="Genomic_DNA"/>
</dbReference>
<dbReference type="Pfam" id="PF00561">
    <property type="entry name" value="Abhydrolase_1"/>
    <property type="match status" value="1"/>
</dbReference>
<comment type="caution">
    <text evidence="2">The sequence shown here is derived from an EMBL/GenBank/DDBJ whole genome shotgun (WGS) entry which is preliminary data.</text>
</comment>
<accession>A0ABN8H1F8</accession>
<name>A0ABN8H1F8_9BACL</name>
<evidence type="ECO:0000313" key="3">
    <source>
        <dbReference type="Proteomes" id="UP000838686"/>
    </source>
</evidence>
<dbReference type="EC" id="1.11.1.10" evidence="2"/>
<sequence>MMRTEAASFIYMRDGRKLAYKEYGASGGIPVMLFHGTPGSKIWYAEEDDIALSLGIRLIATDRPGFGTSDNKPGRSLLHWADDIVQLADQLGIGQFAVLGASGGGVYAAACAYAIPDRLRNVTMVASATPFVNGKPSKAMIKENRTVFWLGRHAPWLLKPALQSQRKMMLNKPDKFLDLMKKGNSHLSDWDKQYVQTDEQLNEMFIHLHEAYRVSVDGMLYETRLLTQPWGFDVEDIAIPVHLWHGEADRMAPYEDAKELADRMRHAHFHSFPGAGHFLTSDESIWTSILQTVRADFS</sequence>
<feature type="domain" description="AB hydrolase-1" evidence="1">
    <location>
        <begin position="30"/>
        <end position="279"/>
    </location>
</feature>
<keyword evidence="3" id="KW-1185">Reference proteome</keyword>
<dbReference type="InterPro" id="IPR000073">
    <property type="entry name" value="AB_hydrolase_1"/>
</dbReference>
<protein>
    <submittedName>
        <fullName evidence="2">Non-heme chloroperoxidase</fullName>
        <ecNumber evidence="2">1.11.1.10</ecNumber>
    </submittedName>
</protein>
<organism evidence="2 3">
    <name type="scientific">Paenibacillus plantiphilus</name>
    <dbReference type="NCBI Taxonomy" id="2905650"/>
    <lineage>
        <taxon>Bacteria</taxon>
        <taxon>Bacillati</taxon>
        <taxon>Bacillota</taxon>
        <taxon>Bacilli</taxon>
        <taxon>Bacillales</taxon>
        <taxon>Paenibacillaceae</taxon>
        <taxon>Paenibacillus</taxon>
    </lineage>
</organism>
<dbReference type="PANTHER" id="PTHR45763">
    <property type="entry name" value="HYDROLASE, ALPHA/BETA FOLD FAMILY PROTEIN, EXPRESSED-RELATED"/>
    <property type="match status" value="1"/>
</dbReference>
<keyword evidence="2" id="KW-0575">Peroxidase</keyword>
<dbReference type="Proteomes" id="UP000838686">
    <property type="component" value="Unassembled WGS sequence"/>
</dbReference>
<keyword evidence="2" id="KW-0560">Oxidoreductase</keyword>
<gene>
    <name evidence="2" type="primary">cpo</name>
    <name evidence="2" type="ORF">PAECIP111893_04800</name>
</gene>
<dbReference type="SUPFAM" id="SSF53474">
    <property type="entry name" value="alpha/beta-Hydrolases"/>
    <property type="match status" value="1"/>
</dbReference>
<dbReference type="Gene3D" id="3.40.50.1820">
    <property type="entry name" value="alpha/beta hydrolase"/>
    <property type="match status" value="1"/>
</dbReference>
<dbReference type="InterPro" id="IPR029058">
    <property type="entry name" value="AB_hydrolase_fold"/>
</dbReference>
<dbReference type="GO" id="GO:0016691">
    <property type="term" value="F:chloride peroxidase activity"/>
    <property type="evidence" value="ECO:0007669"/>
    <property type="project" value="UniProtKB-EC"/>
</dbReference>
<dbReference type="PANTHER" id="PTHR45763:SF46">
    <property type="entry name" value="AB HYDROLASE-1 DOMAIN-CONTAINING PROTEIN"/>
    <property type="match status" value="1"/>
</dbReference>
<evidence type="ECO:0000259" key="1">
    <source>
        <dbReference type="Pfam" id="PF00561"/>
    </source>
</evidence>
<evidence type="ECO:0000313" key="2">
    <source>
        <dbReference type="EMBL" id="CAH1221899.1"/>
    </source>
</evidence>
<dbReference type="PRINTS" id="PR00111">
    <property type="entry name" value="ABHYDROLASE"/>
</dbReference>
<reference evidence="2" key="1">
    <citation type="submission" date="2022-01" db="EMBL/GenBank/DDBJ databases">
        <authorList>
            <person name="Criscuolo A."/>
        </authorList>
    </citation>
    <scope>NUCLEOTIDE SEQUENCE</scope>
    <source>
        <strain evidence="2">CIP111893</strain>
    </source>
</reference>